<comment type="similarity">
    <text evidence="1">Belongs to the sel-1 family.</text>
</comment>
<evidence type="ECO:0000256" key="2">
    <source>
        <dbReference type="SAM" id="MobiDB-lite"/>
    </source>
</evidence>
<keyword evidence="5" id="KW-1185">Reference proteome</keyword>
<evidence type="ECO:0000256" key="3">
    <source>
        <dbReference type="SAM" id="SignalP"/>
    </source>
</evidence>
<dbReference type="OrthoDB" id="27934at2759"/>
<dbReference type="EMBL" id="CAKXAJ010025558">
    <property type="protein sequence ID" value="CAH2240963.1"/>
    <property type="molecule type" value="Genomic_DNA"/>
</dbReference>
<dbReference type="PANTHER" id="PTHR11102">
    <property type="entry name" value="SEL-1-LIKE PROTEIN"/>
    <property type="match status" value="1"/>
</dbReference>
<keyword evidence="3" id="KW-0732">Signal</keyword>
<dbReference type="Proteomes" id="UP000838756">
    <property type="component" value="Unassembled WGS sequence"/>
</dbReference>
<dbReference type="Pfam" id="PF08238">
    <property type="entry name" value="Sel1"/>
    <property type="match status" value="3"/>
</dbReference>
<name>A0A8S4RRF4_9NEOP</name>
<dbReference type="GO" id="GO:0036503">
    <property type="term" value="P:ERAD pathway"/>
    <property type="evidence" value="ECO:0007669"/>
    <property type="project" value="TreeGrafter"/>
</dbReference>
<feature type="signal peptide" evidence="3">
    <location>
        <begin position="1"/>
        <end position="18"/>
    </location>
</feature>
<evidence type="ECO:0000313" key="4">
    <source>
        <dbReference type="EMBL" id="CAH2240963.1"/>
    </source>
</evidence>
<proteinExistence type="inferred from homology"/>
<organism evidence="4 5">
    <name type="scientific">Pararge aegeria aegeria</name>
    <dbReference type="NCBI Taxonomy" id="348720"/>
    <lineage>
        <taxon>Eukaryota</taxon>
        <taxon>Metazoa</taxon>
        <taxon>Ecdysozoa</taxon>
        <taxon>Arthropoda</taxon>
        <taxon>Hexapoda</taxon>
        <taxon>Insecta</taxon>
        <taxon>Pterygota</taxon>
        <taxon>Neoptera</taxon>
        <taxon>Endopterygota</taxon>
        <taxon>Lepidoptera</taxon>
        <taxon>Glossata</taxon>
        <taxon>Ditrysia</taxon>
        <taxon>Papilionoidea</taxon>
        <taxon>Nymphalidae</taxon>
        <taxon>Satyrinae</taxon>
        <taxon>Satyrini</taxon>
        <taxon>Parargina</taxon>
        <taxon>Pararge</taxon>
    </lineage>
</organism>
<dbReference type="SUPFAM" id="SSF81901">
    <property type="entry name" value="HCP-like"/>
    <property type="match status" value="1"/>
</dbReference>
<gene>
    <name evidence="4" type="primary">jg2494</name>
    <name evidence="4" type="ORF">PAEG_LOCUS17443</name>
</gene>
<evidence type="ECO:0000313" key="5">
    <source>
        <dbReference type="Proteomes" id="UP000838756"/>
    </source>
</evidence>
<dbReference type="SMART" id="SM00671">
    <property type="entry name" value="SEL1"/>
    <property type="match status" value="3"/>
</dbReference>
<dbReference type="AlphaFoldDB" id="A0A8S4RRF4"/>
<protein>
    <submittedName>
        <fullName evidence="4">Jg2494 protein</fullName>
    </submittedName>
</protein>
<dbReference type="GO" id="GO:0005789">
    <property type="term" value="C:endoplasmic reticulum membrane"/>
    <property type="evidence" value="ECO:0007669"/>
    <property type="project" value="TreeGrafter"/>
</dbReference>
<comment type="caution">
    <text evidence="4">The sequence shown here is derived from an EMBL/GenBank/DDBJ whole genome shotgun (WGS) entry which is preliminary data.</text>
</comment>
<feature type="chain" id="PRO_5035716507" evidence="3">
    <location>
        <begin position="19"/>
        <end position="352"/>
    </location>
</feature>
<sequence>MDNLKLYIIWLCFVLSAAELLGPEAQKKDKDDENSVENVKEESSNDPEYFNEFSEALNNEFKQMKDLREYAEALSKAAEFLKGDVGDKELDPAQVESGLEQVDHTLKLLKKTFFRHDPNWLQDAKGVGTHENELGNSAENPQDILDALPPLPEQEEPMLSPELQTAKDIYEDAVDKLERRTPDLRGTILSIKEAADTGYVPAKIKLAWSYIYGEGVELDVQKAKDIFEKLAAEGNADAHGIGLGQLHFQGGRGVTLDQSKALHYFKQAAKSGNAVANAFLGKIYLEGGDGIKADNATALEYFKKAAELNNPVGQSGMGLMYLQRGYTIDAFVTDKVAWKHPAPLSSSHKIEK</sequence>
<dbReference type="PANTHER" id="PTHR11102:SF147">
    <property type="entry name" value="SEL1L ADAPTOR SUBUNIT OF ERAD E3 UBIQUITIN LIGASE"/>
    <property type="match status" value="1"/>
</dbReference>
<dbReference type="InterPro" id="IPR050767">
    <property type="entry name" value="Sel1_AlgK"/>
</dbReference>
<feature type="compositionally biased region" description="Basic and acidic residues" evidence="2">
    <location>
        <begin position="25"/>
        <end position="43"/>
    </location>
</feature>
<evidence type="ECO:0000256" key="1">
    <source>
        <dbReference type="ARBA" id="ARBA00038101"/>
    </source>
</evidence>
<feature type="region of interest" description="Disordered" evidence="2">
    <location>
        <begin position="25"/>
        <end position="48"/>
    </location>
</feature>
<accession>A0A8S4RRF4</accession>
<dbReference type="InterPro" id="IPR006597">
    <property type="entry name" value="Sel1-like"/>
</dbReference>
<reference evidence="4" key="1">
    <citation type="submission" date="2022-03" db="EMBL/GenBank/DDBJ databases">
        <authorList>
            <person name="Lindestad O."/>
        </authorList>
    </citation>
    <scope>NUCLEOTIDE SEQUENCE</scope>
</reference>
<dbReference type="Gene3D" id="1.25.40.10">
    <property type="entry name" value="Tetratricopeptide repeat domain"/>
    <property type="match status" value="1"/>
</dbReference>
<dbReference type="InterPro" id="IPR011990">
    <property type="entry name" value="TPR-like_helical_dom_sf"/>
</dbReference>